<evidence type="ECO:0000313" key="8">
    <source>
        <dbReference type="EMBL" id="KFO28744.1"/>
    </source>
</evidence>
<dbReference type="Proteomes" id="UP000028990">
    <property type="component" value="Unassembled WGS sequence"/>
</dbReference>
<evidence type="ECO:0000256" key="5">
    <source>
        <dbReference type="ARBA" id="ARBA00022884"/>
    </source>
</evidence>
<accession>A0A091D9G6</accession>
<evidence type="ECO:0000256" key="1">
    <source>
        <dbReference type="ARBA" id="ARBA00004123"/>
    </source>
</evidence>
<protein>
    <submittedName>
        <fullName evidence="8">Uncharacterized protein</fullName>
    </submittedName>
</protein>
<evidence type="ECO:0000256" key="7">
    <source>
        <dbReference type="SAM" id="MobiDB-lite"/>
    </source>
</evidence>
<keyword evidence="5" id="KW-0694">RNA-binding</keyword>
<dbReference type="GO" id="GO:0045087">
    <property type="term" value="P:innate immune response"/>
    <property type="evidence" value="ECO:0007669"/>
    <property type="project" value="TreeGrafter"/>
</dbReference>
<feature type="region of interest" description="Disordered" evidence="7">
    <location>
        <begin position="1"/>
        <end position="21"/>
    </location>
</feature>
<evidence type="ECO:0000313" key="9">
    <source>
        <dbReference type="Proteomes" id="UP000028990"/>
    </source>
</evidence>
<comment type="subcellular location">
    <subcellularLocation>
        <location evidence="2">Cytoplasm</location>
        <location evidence="2">P-body</location>
    </subcellularLocation>
    <subcellularLocation>
        <location evidence="1">Nucleus</location>
    </subcellularLocation>
</comment>
<feature type="region of interest" description="Disordered" evidence="7">
    <location>
        <begin position="234"/>
        <end position="302"/>
    </location>
</feature>
<dbReference type="PANTHER" id="PTHR16135:SF2">
    <property type="entry name" value="SHIFTLESS ANTIVIRAL INHIBITOR OF RIBOSOMAL FRAMESHIFTING PROTEIN"/>
    <property type="match status" value="1"/>
</dbReference>
<dbReference type="GO" id="GO:0075523">
    <property type="term" value="P:viral translational frameshifting"/>
    <property type="evidence" value="ECO:0007669"/>
    <property type="project" value="TreeGrafter"/>
</dbReference>
<dbReference type="GO" id="GO:0043022">
    <property type="term" value="F:ribosome binding"/>
    <property type="evidence" value="ECO:0007669"/>
    <property type="project" value="TreeGrafter"/>
</dbReference>
<evidence type="ECO:0000256" key="4">
    <source>
        <dbReference type="ARBA" id="ARBA00022490"/>
    </source>
</evidence>
<feature type="region of interest" description="Disordered" evidence="7">
    <location>
        <begin position="136"/>
        <end position="159"/>
    </location>
</feature>
<dbReference type="InterPro" id="IPR026795">
    <property type="entry name" value="SHFL"/>
</dbReference>
<dbReference type="PANTHER" id="PTHR16135">
    <property type="entry name" value="REPRESSOR OF YIELD OF DENV PROTEIN"/>
    <property type="match status" value="1"/>
</dbReference>
<sequence length="510" mass="55282">MSLEKGETAQSMLGGESPESSSSLLTWDFSKGSAVRALGPLRVVPVVCSCLGLGNWIAVPALCCWSCQKRPEKHGLDAVAGGTRHWLHGRHRRGQTRHVRARGLGMEISTGLDARPAQAELLALVACDCAPPAAGQGLPERVSPSGASEEAGSLPAQPAGPALSLLITEAVCLARRPRSSSAFEQQPTAHSTRETAALQLQAPTATPAPRPHVPWALKPASHTWARASSYRAHTDARSLSSRQDLDGRSPSQTRGDPDADLARRPWKGRGHARGAVKDDLETKARGNGTGTISDPPEDMKQDQDIQAVATSLLPLTEANLRMFQRAQDDLIPAVDRQFACSSCDHVWWRRVPQRKEVTAQNLTFTPAQTSLQHPRCSLPEPSPEGWAQKESQSPCYGCAFPVSPTRILPPRWDLNTDRRSTHTHSCSAADCYNRREPHVPGTFCAHPKSRKQNHLPKVLHPSKPHISSGSTVATCLSQAGLLEDLDNLILEDLKEEDEAAEDEEEAGPRE</sequence>
<dbReference type="Pfam" id="PF15135">
    <property type="entry name" value="UPF0515"/>
    <property type="match status" value="1"/>
</dbReference>
<evidence type="ECO:0000256" key="3">
    <source>
        <dbReference type="ARBA" id="ARBA00005469"/>
    </source>
</evidence>
<organism evidence="8 9">
    <name type="scientific">Fukomys damarensis</name>
    <name type="common">Damaraland mole rat</name>
    <name type="synonym">Cryptomys damarensis</name>
    <dbReference type="NCBI Taxonomy" id="885580"/>
    <lineage>
        <taxon>Eukaryota</taxon>
        <taxon>Metazoa</taxon>
        <taxon>Chordata</taxon>
        <taxon>Craniata</taxon>
        <taxon>Vertebrata</taxon>
        <taxon>Euteleostomi</taxon>
        <taxon>Mammalia</taxon>
        <taxon>Eutheria</taxon>
        <taxon>Euarchontoglires</taxon>
        <taxon>Glires</taxon>
        <taxon>Rodentia</taxon>
        <taxon>Hystricomorpha</taxon>
        <taxon>Bathyergidae</taxon>
        <taxon>Fukomys</taxon>
    </lineage>
</organism>
<dbReference type="STRING" id="885580.ENSFDAP00000018902"/>
<dbReference type="GO" id="GO:0000932">
    <property type="term" value="C:P-body"/>
    <property type="evidence" value="ECO:0007669"/>
    <property type="project" value="UniProtKB-SubCell"/>
</dbReference>
<dbReference type="GO" id="GO:1990825">
    <property type="term" value="F:sequence-specific mRNA binding"/>
    <property type="evidence" value="ECO:0007669"/>
    <property type="project" value="TreeGrafter"/>
</dbReference>
<evidence type="ECO:0000256" key="2">
    <source>
        <dbReference type="ARBA" id="ARBA00004201"/>
    </source>
</evidence>
<feature type="compositionally biased region" description="Basic and acidic residues" evidence="7">
    <location>
        <begin position="275"/>
        <end position="284"/>
    </location>
</feature>
<gene>
    <name evidence="8" type="ORF">H920_09686</name>
</gene>
<feature type="compositionally biased region" description="Low complexity" evidence="7">
    <location>
        <begin position="11"/>
        <end position="21"/>
    </location>
</feature>
<comment type="similarity">
    <text evidence="3">Belongs to the SHFL family.</text>
</comment>
<name>A0A091D9G6_FUKDA</name>
<proteinExistence type="inferred from homology"/>
<keyword evidence="6" id="KW-0539">Nucleus</keyword>
<reference evidence="8 9" key="1">
    <citation type="submission" date="2013-11" db="EMBL/GenBank/DDBJ databases">
        <title>The Damaraland mole rat (Fukomys damarensis) genome and evolution of African mole rats.</title>
        <authorList>
            <person name="Gladyshev V.N."/>
            <person name="Fang X."/>
        </authorList>
    </citation>
    <scope>NUCLEOTIDE SEQUENCE [LARGE SCALE GENOMIC DNA]</scope>
    <source>
        <tissue evidence="8">Liver</tissue>
    </source>
</reference>
<dbReference type="AlphaFoldDB" id="A0A091D9G6"/>
<feature type="compositionally biased region" description="Basic residues" evidence="7">
    <location>
        <begin position="264"/>
        <end position="274"/>
    </location>
</feature>
<evidence type="ECO:0000256" key="6">
    <source>
        <dbReference type="ARBA" id="ARBA00023242"/>
    </source>
</evidence>
<dbReference type="GO" id="GO:0005634">
    <property type="term" value="C:nucleus"/>
    <property type="evidence" value="ECO:0007669"/>
    <property type="project" value="UniProtKB-SubCell"/>
</dbReference>
<keyword evidence="4" id="KW-0963">Cytoplasm</keyword>
<keyword evidence="9" id="KW-1185">Reference proteome</keyword>
<dbReference type="EMBL" id="KN122676">
    <property type="protein sequence ID" value="KFO28744.1"/>
    <property type="molecule type" value="Genomic_DNA"/>
</dbReference>